<dbReference type="AlphaFoldDB" id="A0A0N5AIZ2"/>
<keyword evidence="4 11" id="KW-1133">Transmembrane helix</keyword>
<comment type="function">
    <text evidence="7 10">Involved in transport of proteins from the cis/medial-Golgi to the trans-Golgi network.</text>
</comment>
<dbReference type="InterPro" id="IPR027027">
    <property type="entry name" value="GOSR2/Membrin/Bos1"/>
</dbReference>
<comment type="similarity">
    <text evidence="9 10">Belongs to the GOSR2 family.</text>
</comment>
<dbReference type="PANTHER" id="PTHR21230:SF1">
    <property type="entry name" value="GOLGI SNAP RECEPTOR COMPLEX MEMBER 2"/>
    <property type="match status" value="1"/>
</dbReference>
<organism evidence="12 13">
    <name type="scientific">Syphacia muris</name>
    <dbReference type="NCBI Taxonomy" id="451379"/>
    <lineage>
        <taxon>Eukaryota</taxon>
        <taxon>Metazoa</taxon>
        <taxon>Ecdysozoa</taxon>
        <taxon>Nematoda</taxon>
        <taxon>Chromadorea</taxon>
        <taxon>Rhabditida</taxon>
        <taxon>Spirurina</taxon>
        <taxon>Oxyuridomorpha</taxon>
        <taxon>Oxyuroidea</taxon>
        <taxon>Oxyuridae</taxon>
        <taxon>Syphacia</taxon>
    </lineage>
</organism>
<evidence type="ECO:0000256" key="8">
    <source>
        <dbReference type="ARBA" id="ARBA00037862"/>
    </source>
</evidence>
<dbReference type="GO" id="GO:0031201">
    <property type="term" value="C:SNARE complex"/>
    <property type="evidence" value="ECO:0007669"/>
    <property type="project" value="TreeGrafter"/>
</dbReference>
<sequence>MEVLYSETNALVGQVQSNLGILENSRDEAEAQKIIQSINEVLKVIERNCNNLEFYVGKEPPNRRRTAKCKVDQLKYDCQSLSAAASNIHTKLLSRWRAISEREELLTRRFRPNEPTHLTLDDSEIQLNDRLHSSNIAVDELISHGSAVLDQIRSQGFNLRGVRRRIADITQQLGLSSTTLRFIQRRISEDKVVFVVGCIFVLLFMYVFYRYWKNYKII</sequence>
<dbReference type="Pfam" id="PF12352">
    <property type="entry name" value="V-SNARE_C"/>
    <property type="match status" value="1"/>
</dbReference>
<dbReference type="GO" id="GO:0005794">
    <property type="term" value="C:Golgi apparatus"/>
    <property type="evidence" value="ECO:0007669"/>
    <property type="project" value="UniProtKB-SubCell"/>
</dbReference>
<dbReference type="GO" id="GO:0005484">
    <property type="term" value="F:SNAP receptor activity"/>
    <property type="evidence" value="ECO:0007669"/>
    <property type="project" value="InterPro"/>
</dbReference>
<keyword evidence="12" id="KW-1185">Reference proteome</keyword>
<dbReference type="GO" id="GO:0005789">
    <property type="term" value="C:endoplasmic reticulum membrane"/>
    <property type="evidence" value="ECO:0007669"/>
    <property type="project" value="TreeGrafter"/>
</dbReference>
<evidence type="ECO:0000256" key="2">
    <source>
        <dbReference type="ARBA" id="ARBA00022692"/>
    </source>
</evidence>
<dbReference type="PANTHER" id="PTHR21230">
    <property type="entry name" value="VESICLE TRANSPORT V-SNARE PROTEIN VTI1-RELATED"/>
    <property type="match status" value="1"/>
</dbReference>
<evidence type="ECO:0000256" key="9">
    <source>
        <dbReference type="ARBA" id="ARBA00038172"/>
    </source>
</evidence>
<protein>
    <submittedName>
        <fullName evidence="13">Golgi SNAP receptor complex member 2</fullName>
    </submittedName>
</protein>
<evidence type="ECO:0000256" key="4">
    <source>
        <dbReference type="ARBA" id="ARBA00022989"/>
    </source>
</evidence>
<dbReference type="Gene3D" id="1.20.5.110">
    <property type="match status" value="1"/>
</dbReference>
<keyword evidence="1 10" id="KW-0813">Transport</keyword>
<feature type="transmembrane region" description="Helical" evidence="11">
    <location>
        <begin position="192"/>
        <end position="212"/>
    </location>
</feature>
<dbReference type="GO" id="GO:0000149">
    <property type="term" value="F:SNARE binding"/>
    <property type="evidence" value="ECO:0007669"/>
    <property type="project" value="TreeGrafter"/>
</dbReference>
<evidence type="ECO:0000313" key="13">
    <source>
        <dbReference type="WBParaSite" id="SMUV_0000440601-mRNA-1"/>
    </source>
</evidence>
<evidence type="ECO:0000256" key="3">
    <source>
        <dbReference type="ARBA" id="ARBA00022927"/>
    </source>
</evidence>
<comment type="subcellular location">
    <subcellularLocation>
        <location evidence="8">Golgi apparatus</location>
        <location evidence="8">cis-Golgi network membrane</location>
        <topology evidence="8">Single-pass type IV membrane protein</topology>
    </subcellularLocation>
</comment>
<keyword evidence="5" id="KW-0333">Golgi apparatus</keyword>
<evidence type="ECO:0000256" key="1">
    <source>
        <dbReference type="ARBA" id="ARBA00022448"/>
    </source>
</evidence>
<dbReference type="PIRSF" id="PIRSF028865">
    <property type="entry name" value="Membrin-2"/>
    <property type="match status" value="1"/>
</dbReference>
<dbReference type="Proteomes" id="UP000046393">
    <property type="component" value="Unplaced"/>
</dbReference>
<proteinExistence type="inferred from homology"/>
<evidence type="ECO:0000256" key="6">
    <source>
        <dbReference type="ARBA" id="ARBA00023136"/>
    </source>
</evidence>
<evidence type="ECO:0000256" key="7">
    <source>
        <dbReference type="ARBA" id="ARBA00037078"/>
    </source>
</evidence>
<reference evidence="13" key="1">
    <citation type="submission" date="2017-02" db="UniProtKB">
        <authorList>
            <consortium name="WormBaseParasite"/>
        </authorList>
    </citation>
    <scope>IDENTIFICATION</scope>
</reference>
<dbReference type="GO" id="GO:0015031">
    <property type="term" value="P:protein transport"/>
    <property type="evidence" value="ECO:0007669"/>
    <property type="project" value="UniProtKB-KW"/>
</dbReference>
<keyword evidence="6 10" id="KW-0472">Membrane</keyword>
<evidence type="ECO:0000313" key="12">
    <source>
        <dbReference type="Proteomes" id="UP000046393"/>
    </source>
</evidence>
<keyword evidence="2 11" id="KW-0812">Transmembrane</keyword>
<evidence type="ECO:0000256" key="5">
    <source>
        <dbReference type="ARBA" id="ARBA00023034"/>
    </source>
</evidence>
<evidence type="ECO:0000256" key="10">
    <source>
        <dbReference type="PIRNR" id="PIRNR028865"/>
    </source>
</evidence>
<name>A0A0N5AIZ2_9BILA</name>
<dbReference type="CDD" id="cd15863">
    <property type="entry name" value="SNARE_GS27"/>
    <property type="match status" value="1"/>
</dbReference>
<dbReference type="GO" id="GO:0012507">
    <property type="term" value="C:ER to Golgi transport vesicle membrane"/>
    <property type="evidence" value="ECO:0007669"/>
    <property type="project" value="TreeGrafter"/>
</dbReference>
<keyword evidence="3 10" id="KW-0653">Protein transport</keyword>
<accession>A0A0N5AIZ2</accession>
<evidence type="ECO:0000256" key="11">
    <source>
        <dbReference type="SAM" id="Phobius"/>
    </source>
</evidence>
<dbReference type="STRING" id="451379.A0A0N5AIZ2"/>
<dbReference type="GO" id="GO:0006906">
    <property type="term" value="P:vesicle fusion"/>
    <property type="evidence" value="ECO:0007669"/>
    <property type="project" value="TreeGrafter"/>
</dbReference>
<dbReference type="WBParaSite" id="SMUV_0000440601-mRNA-1">
    <property type="protein sequence ID" value="SMUV_0000440601-mRNA-1"/>
    <property type="gene ID" value="SMUV_0000440601"/>
</dbReference>
<dbReference type="GO" id="GO:0031902">
    <property type="term" value="C:late endosome membrane"/>
    <property type="evidence" value="ECO:0007669"/>
    <property type="project" value="TreeGrafter"/>
</dbReference>